<protein>
    <submittedName>
        <fullName evidence="2">Uncharacterized protein</fullName>
    </submittedName>
</protein>
<dbReference type="EMBL" id="CM007904">
    <property type="protein sequence ID" value="OTF95064.1"/>
    <property type="molecule type" value="Genomic_DNA"/>
</dbReference>
<gene>
    <name evidence="2" type="ORF">HannXRQ_Chr15g0478961</name>
    <name evidence="1" type="ORF">HanXRQr2_Chr15g0691751</name>
</gene>
<dbReference type="InParanoid" id="A0A251S8B4"/>
<evidence type="ECO:0000313" key="1">
    <source>
        <dbReference type="EMBL" id="KAF5764413.1"/>
    </source>
</evidence>
<organism evidence="2 3">
    <name type="scientific">Helianthus annuus</name>
    <name type="common">Common sunflower</name>
    <dbReference type="NCBI Taxonomy" id="4232"/>
    <lineage>
        <taxon>Eukaryota</taxon>
        <taxon>Viridiplantae</taxon>
        <taxon>Streptophyta</taxon>
        <taxon>Embryophyta</taxon>
        <taxon>Tracheophyta</taxon>
        <taxon>Spermatophyta</taxon>
        <taxon>Magnoliopsida</taxon>
        <taxon>eudicotyledons</taxon>
        <taxon>Gunneridae</taxon>
        <taxon>Pentapetalae</taxon>
        <taxon>asterids</taxon>
        <taxon>campanulids</taxon>
        <taxon>Asterales</taxon>
        <taxon>Asteraceae</taxon>
        <taxon>Asteroideae</taxon>
        <taxon>Heliantheae alliance</taxon>
        <taxon>Heliantheae</taxon>
        <taxon>Helianthus</taxon>
    </lineage>
</organism>
<evidence type="ECO:0000313" key="3">
    <source>
        <dbReference type="Proteomes" id="UP000215914"/>
    </source>
</evidence>
<dbReference type="EMBL" id="MNCJ02000330">
    <property type="protein sequence ID" value="KAF5764413.1"/>
    <property type="molecule type" value="Genomic_DNA"/>
</dbReference>
<sequence length="57" mass="6743">MTSLNKAAPFVHKLRRLEKLFRQPNELQPFSHLCQRIAITATASSIRNPKRHHLYYL</sequence>
<dbReference type="Gramene" id="mRNA:HanXRQr2_Chr15g0691751">
    <property type="protein sequence ID" value="CDS:HanXRQr2_Chr15g0691751.1"/>
    <property type="gene ID" value="HanXRQr2_Chr15g0691751"/>
</dbReference>
<accession>A0A251S8B4</accession>
<keyword evidence="3" id="KW-1185">Reference proteome</keyword>
<reference evidence="1" key="3">
    <citation type="submission" date="2020-06" db="EMBL/GenBank/DDBJ databases">
        <title>Helianthus annuus Genome sequencing and assembly Release 2.</title>
        <authorList>
            <person name="Gouzy J."/>
            <person name="Langlade N."/>
            <person name="Munos S."/>
        </authorList>
    </citation>
    <scope>NUCLEOTIDE SEQUENCE</scope>
    <source>
        <tissue evidence="1">Leaves</tissue>
    </source>
</reference>
<reference evidence="2" key="2">
    <citation type="submission" date="2017-02" db="EMBL/GenBank/DDBJ databases">
        <title>Sunflower complete genome.</title>
        <authorList>
            <person name="Langlade N."/>
            <person name="Munos S."/>
        </authorList>
    </citation>
    <scope>NUCLEOTIDE SEQUENCE [LARGE SCALE GENOMIC DNA]</scope>
    <source>
        <tissue evidence="2">Leaves</tissue>
    </source>
</reference>
<name>A0A251S8B4_HELAN</name>
<dbReference type="Proteomes" id="UP000215914">
    <property type="component" value="Chromosome 15"/>
</dbReference>
<reference evidence="1 3" key="1">
    <citation type="journal article" date="2017" name="Nature">
        <title>The sunflower genome provides insights into oil metabolism, flowering and Asterid evolution.</title>
        <authorList>
            <person name="Badouin H."/>
            <person name="Gouzy J."/>
            <person name="Grassa C.J."/>
            <person name="Murat F."/>
            <person name="Staton S.E."/>
            <person name="Cottret L."/>
            <person name="Lelandais-Briere C."/>
            <person name="Owens G.L."/>
            <person name="Carrere S."/>
            <person name="Mayjonade B."/>
            <person name="Legrand L."/>
            <person name="Gill N."/>
            <person name="Kane N.C."/>
            <person name="Bowers J.E."/>
            <person name="Hubner S."/>
            <person name="Bellec A."/>
            <person name="Berard A."/>
            <person name="Berges H."/>
            <person name="Blanchet N."/>
            <person name="Boniface M.C."/>
            <person name="Brunel D."/>
            <person name="Catrice O."/>
            <person name="Chaidir N."/>
            <person name="Claudel C."/>
            <person name="Donnadieu C."/>
            <person name="Faraut T."/>
            <person name="Fievet G."/>
            <person name="Helmstetter N."/>
            <person name="King M."/>
            <person name="Knapp S.J."/>
            <person name="Lai Z."/>
            <person name="Le Paslier M.C."/>
            <person name="Lippi Y."/>
            <person name="Lorenzon L."/>
            <person name="Mandel J.R."/>
            <person name="Marage G."/>
            <person name="Marchand G."/>
            <person name="Marquand E."/>
            <person name="Bret-Mestries E."/>
            <person name="Morien E."/>
            <person name="Nambeesan S."/>
            <person name="Nguyen T."/>
            <person name="Pegot-Espagnet P."/>
            <person name="Pouilly N."/>
            <person name="Raftis F."/>
            <person name="Sallet E."/>
            <person name="Schiex T."/>
            <person name="Thomas J."/>
            <person name="Vandecasteele C."/>
            <person name="Vares D."/>
            <person name="Vear F."/>
            <person name="Vautrin S."/>
            <person name="Crespi M."/>
            <person name="Mangin B."/>
            <person name="Burke J.M."/>
            <person name="Salse J."/>
            <person name="Munos S."/>
            <person name="Vincourt P."/>
            <person name="Rieseberg L.H."/>
            <person name="Langlade N.B."/>
        </authorList>
    </citation>
    <scope>NUCLEOTIDE SEQUENCE [LARGE SCALE GENOMIC DNA]</scope>
    <source>
        <strain evidence="3">cv. SF193</strain>
        <tissue evidence="1">Leaves</tissue>
    </source>
</reference>
<evidence type="ECO:0000313" key="2">
    <source>
        <dbReference type="EMBL" id="OTF95064.1"/>
    </source>
</evidence>
<dbReference type="AlphaFoldDB" id="A0A251S8B4"/>
<proteinExistence type="predicted"/>